<proteinExistence type="predicted"/>
<evidence type="ECO:0000313" key="2">
    <source>
        <dbReference type="EMBL" id="KKK98979.1"/>
    </source>
</evidence>
<feature type="compositionally biased region" description="Polar residues" evidence="1">
    <location>
        <begin position="1"/>
        <end position="13"/>
    </location>
</feature>
<comment type="caution">
    <text evidence="2">The sequence shown here is derived from an EMBL/GenBank/DDBJ whole genome shotgun (WGS) entry which is preliminary data.</text>
</comment>
<gene>
    <name evidence="2" type="ORF">LCGC14_2637340</name>
</gene>
<dbReference type="AlphaFoldDB" id="A0A0F9C9E4"/>
<dbReference type="EMBL" id="LAZR01045388">
    <property type="protein sequence ID" value="KKK98979.1"/>
    <property type="molecule type" value="Genomic_DNA"/>
</dbReference>
<protein>
    <submittedName>
        <fullName evidence="2">Uncharacterized protein</fullName>
    </submittedName>
</protein>
<name>A0A0F9C9E4_9ZZZZ</name>
<reference evidence="2" key="1">
    <citation type="journal article" date="2015" name="Nature">
        <title>Complex archaea that bridge the gap between prokaryotes and eukaryotes.</title>
        <authorList>
            <person name="Spang A."/>
            <person name="Saw J.H."/>
            <person name="Jorgensen S.L."/>
            <person name="Zaremba-Niedzwiedzka K."/>
            <person name="Martijn J."/>
            <person name="Lind A.E."/>
            <person name="van Eijk R."/>
            <person name="Schleper C."/>
            <person name="Guy L."/>
            <person name="Ettema T.J."/>
        </authorList>
    </citation>
    <scope>NUCLEOTIDE SEQUENCE</scope>
</reference>
<sequence length="357" mass="41847">MPRNTSKFGSSLPSRKKEREFKNNPVRKTIFCPECDSLLDTNRYCYACQSIIQEKGIQNAKTNKNRPLKELKTFLNGVIKFSHIYQPFIIQSLLLNNGVSSIYKIAEEIAFNLNGDIDYYKKRIQGTPMDVLIHHNIIHLENDGKMKLRFELYNQNLVREIIELCDDRIETYLKNKTSQESNNKKIKKIAKNQLSNDPYKDYNQFITIGENGLFRYSCGKTYLSAQKTHILNHLKICTTSNIKENIKEKEKTNKQTFNQIPNRDLSLRKEIFSFLNNNPTALLSHVIDEFKAENKDSIRTYYNKYYLAFRKNSPSISKDNIQTKEFIDFLMHKMRGNSFYQPFIIISLLKNKGTLSQ</sequence>
<feature type="region of interest" description="Disordered" evidence="1">
    <location>
        <begin position="1"/>
        <end position="20"/>
    </location>
</feature>
<accession>A0A0F9C9E4</accession>
<organism evidence="2">
    <name type="scientific">marine sediment metagenome</name>
    <dbReference type="NCBI Taxonomy" id="412755"/>
    <lineage>
        <taxon>unclassified sequences</taxon>
        <taxon>metagenomes</taxon>
        <taxon>ecological metagenomes</taxon>
    </lineage>
</organism>
<evidence type="ECO:0000256" key="1">
    <source>
        <dbReference type="SAM" id="MobiDB-lite"/>
    </source>
</evidence>